<dbReference type="GO" id="GO:0046872">
    <property type="term" value="F:metal ion binding"/>
    <property type="evidence" value="ECO:0007669"/>
    <property type="project" value="TreeGrafter"/>
</dbReference>
<dbReference type="OMA" id="EDFLIMR"/>
<gene>
    <name evidence="4" type="ORF">CAOG_002040</name>
</gene>
<dbReference type="GO" id="GO:0005524">
    <property type="term" value="F:ATP binding"/>
    <property type="evidence" value="ECO:0007669"/>
    <property type="project" value="InterPro"/>
</dbReference>
<evidence type="ECO:0000313" key="5">
    <source>
        <dbReference type="Proteomes" id="UP000008743"/>
    </source>
</evidence>
<keyword evidence="5" id="KW-1185">Reference proteome</keyword>
<dbReference type="Gene3D" id="2.30.33.40">
    <property type="entry name" value="GroES chaperonin"/>
    <property type="match status" value="1"/>
</dbReference>
<dbReference type="InterPro" id="IPR020818">
    <property type="entry name" value="Chaperonin_GroES"/>
</dbReference>
<evidence type="ECO:0000256" key="3">
    <source>
        <dbReference type="RuleBase" id="RU003479"/>
    </source>
</evidence>
<dbReference type="FunCoup" id="A0A0D2WKI6">
    <property type="interactions" value="293"/>
</dbReference>
<dbReference type="FunFam" id="2.30.33.40:FF:000002">
    <property type="entry name" value="10 kDa chaperonin, mitochondrial"/>
    <property type="match status" value="1"/>
</dbReference>
<dbReference type="InterPro" id="IPR018369">
    <property type="entry name" value="Chaprnonin_Cpn10_CS"/>
</dbReference>
<dbReference type="HAMAP" id="MF_00580">
    <property type="entry name" value="CH10"/>
    <property type="match status" value="1"/>
</dbReference>
<dbReference type="GO" id="GO:0051087">
    <property type="term" value="F:protein-folding chaperone binding"/>
    <property type="evidence" value="ECO:0007669"/>
    <property type="project" value="TreeGrafter"/>
</dbReference>
<dbReference type="PRINTS" id="PR00297">
    <property type="entry name" value="CHAPERONIN10"/>
</dbReference>
<dbReference type="Proteomes" id="UP000008743">
    <property type="component" value="Unassembled WGS sequence"/>
</dbReference>
<proteinExistence type="inferred from homology"/>
<dbReference type="SMART" id="SM00883">
    <property type="entry name" value="Cpn10"/>
    <property type="match status" value="1"/>
</dbReference>
<dbReference type="PROSITE" id="PS00681">
    <property type="entry name" value="CHAPERONINS_CPN10"/>
    <property type="match status" value="1"/>
</dbReference>
<dbReference type="Pfam" id="PF00166">
    <property type="entry name" value="Cpn10"/>
    <property type="match status" value="1"/>
</dbReference>
<dbReference type="PANTHER" id="PTHR10772">
    <property type="entry name" value="10 KDA HEAT SHOCK PROTEIN"/>
    <property type="match status" value="1"/>
</dbReference>
<dbReference type="AlphaFoldDB" id="A0A0D2WKI6"/>
<dbReference type="RefSeq" id="XP_004348790.1">
    <property type="nucleotide sequence ID" value="XM_004348740.2"/>
</dbReference>
<dbReference type="InParanoid" id="A0A0D2WKI6"/>
<name>A0A0D2WKI6_CAPO3</name>
<dbReference type="PANTHER" id="PTHR10772:SF0">
    <property type="entry name" value="10 KDA HEAT SHOCK PROTEIN, MITOCHONDRIAL"/>
    <property type="match status" value="1"/>
</dbReference>
<sequence length="101" mass="10892">MAANVARRLKPLFDRVLVERLVAPQKTKSGILLPESAVPALNEGVVIAVGPGARDQAGNLIPPSVKIGEKVLLPEFGGNKIKLDDKEFTLYRDVEILGVLH</sequence>
<dbReference type="GO" id="GO:0051082">
    <property type="term" value="F:unfolded protein binding"/>
    <property type="evidence" value="ECO:0007669"/>
    <property type="project" value="TreeGrafter"/>
</dbReference>
<reference evidence="5" key="1">
    <citation type="submission" date="2011-02" db="EMBL/GenBank/DDBJ databases">
        <title>The Genome Sequence of Capsaspora owczarzaki ATCC 30864.</title>
        <authorList>
            <person name="Russ C."/>
            <person name="Cuomo C."/>
            <person name="Burger G."/>
            <person name="Gray M.W."/>
            <person name="Holland P.W.H."/>
            <person name="King N."/>
            <person name="Lang F.B.F."/>
            <person name="Roger A.J."/>
            <person name="Ruiz-Trillo I."/>
            <person name="Young S.K."/>
            <person name="Zeng Q."/>
            <person name="Gargeya S."/>
            <person name="Alvarado L."/>
            <person name="Berlin A."/>
            <person name="Chapman S.B."/>
            <person name="Chen Z."/>
            <person name="Freedman E."/>
            <person name="Gellesch M."/>
            <person name="Goldberg J."/>
            <person name="Griggs A."/>
            <person name="Gujja S."/>
            <person name="Heilman E."/>
            <person name="Heiman D."/>
            <person name="Howarth C."/>
            <person name="Mehta T."/>
            <person name="Neiman D."/>
            <person name="Pearson M."/>
            <person name="Roberts A."/>
            <person name="Saif S."/>
            <person name="Shea T."/>
            <person name="Shenoy N."/>
            <person name="Sisk P."/>
            <person name="Stolte C."/>
            <person name="Sykes S."/>
            <person name="White J."/>
            <person name="Yandava C."/>
            <person name="Haas B."/>
            <person name="Nusbaum C."/>
            <person name="Birren B."/>
        </authorList>
    </citation>
    <scope>NUCLEOTIDE SEQUENCE</scope>
    <source>
        <strain evidence="5">ATCC 30864</strain>
    </source>
</reference>
<dbReference type="SUPFAM" id="SSF50129">
    <property type="entry name" value="GroES-like"/>
    <property type="match status" value="1"/>
</dbReference>
<evidence type="ECO:0000256" key="1">
    <source>
        <dbReference type="ARBA" id="ARBA00006975"/>
    </source>
</evidence>
<dbReference type="InterPro" id="IPR037124">
    <property type="entry name" value="Chaperonin_GroES_sf"/>
</dbReference>
<dbReference type="CDD" id="cd00320">
    <property type="entry name" value="cpn10"/>
    <property type="match status" value="1"/>
</dbReference>
<dbReference type="eggNOG" id="KOG1641">
    <property type="taxonomic scope" value="Eukaryota"/>
</dbReference>
<comment type="similarity">
    <text evidence="1 3">Belongs to the GroES chaperonin family.</text>
</comment>
<dbReference type="STRING" id="595528.A0A0D2WKI6"/>
<evidence type="ECO:0000256" key="2">
    <source>
        <dbReference type="ARBA" id="ARBA00023186"/>
    </source>
</evidence>
<evidence type="ECO:0000313" key="4">
    <source>
        <dbReference type="EMBL" id="KJE90795.1"/>
    </source>
</evidence>
<dbReference type="OrthoDB" id="184876at2759"/>
<dbReference type="InterPro" id="IPR011032">
    <property type="entry name" value="GroES-like_sf"/>
</dbReference>
<evidence type="ECO:0008006" key="6">
    <source>
        <dbReference type="Google" id="ProtNLM"/>
    </source>
</evidence>
<dbReference type="GO" id="GO:0044183">
    <property type="term" value="F:protein folding chaperone"/>
    <property type="evidence" value="ECO:0007669"/>
    <property type="project" value="InterPro"/>
</dbReference>
<dbReference type="EMBL" id="KE346362">
    <property type="protein sequence ID" value="KJE90795.1"/>
    <property type="molecule type" value="Genomic_DNA"/>
</dbReference>
<organism evidence="4 5">
    <name type="scientific">Capsaspora owczarzaki (strain ATCC 30864)</name>
    <dbReference type="NCBI Taxonomy" id="595528"/>
    <lineage>
        <taxon>Eukaryota</taxon>
        <taxon>Filasterea</taxon>
        <taxon>Capsaspora</taxon>
    </lineage>
</organism>
<protein>
    <recommendedName>
        <fullName evidence="6">Chaperonin 10</fullName>
    </recommendedName>
</protein>
<dbReference type="GO" id="GO:0005759">
    <property type="term" value="C:mitochondrial matrix"/>
    <property type="evidence" value="ECO:0007669"/>
    <property type="project" value="TreeGrafter"/>
</dbReference>
<keyword evidence="2 3" id="KW-0143">Chaperone</keyword>
<dbReference type="PhylomeDB" id="A0A0D2WKI6"/>
<accession>A0A0D2WKI6</accession>